<name>D8IQG0_HERSS</name>
<proteinExistence type="predicted"/>
<dbReference type="GeneID" id="29392368"/>
<organism evidence="2 3">
    <name type="scientific">Herbaspirillum seropedicae (strain SmR1)</name>
    <dbReference type="NCBI Taxonomy" id="757424"/>
    <lineage>
        <taxon>Bacteria</taxon>
        <taxon>Pseudomonadati</taxon>
        <taxon>Pseudomonadota</taxon>
        <taxon>Betaproteobacteria</taxon>
        <taxon>Burkholderiales</taxon>
        <taxon>Oxalobacteraceae</taxon>
        <taxon>Herbaspirillum</taxon>
    </lineage>
</organism>
<keyword evidence="3" id="KW-1185">Reference proteome</keyword>
<gene>
    <name evidence="2" type="ordered locus">Hsero_3594</name>
</gene>
<protein>
    <submittedName>
        <fullName evidence="2">Cytosolic protein</fullName>
    </submittedName>
</protein>
<dbReference type="STRING" id="757424.Hsero_3594"/>
<dbReference type="eggNOG" id="ENOG5032Z57">
    <property type="taxonomic scope" value="Bacteria"/>
</dbReference>
<dbReference type="EMBL" id="CP002039">
    <property type="protein sequence ID" value="ADJ65072.1"/>
    <property type="molecule type" value="Genomic_DNA"/>
</dbReference>
<dbReference type="RefSeq" id="WP_013235535.1">
    <property type="nucleotide sequence ID" value="NC_014323.1"/>
</dbReference>
<evidence type="ECO:0000313" key="2">
    <source>
        <dbReference type="EMBL" id="ADJ65072.1"/>
    </source>
</evidence>
<dbReference type="AlphaFoldDB" id="D8IQG0"/>
<accession>D8IQG0</accession>
<dbReference type="Pfam" id="PF13788">
    <property type="entry name" value="DUF4180"/>
    <property type="match status" value="1"/>
</dbReference>
<feature type="domain" description="DUF4180" evidence="1">
    <location>
        <begin position="11"/>
        <end position="119"/>
    </location>
</feature>
<evidence type="ECO:0000259" key="1">
    <source>
        <dbReference type="Pfam" id="PF13788"/>
    </source>
</evidence>
<dbReference type="Proteomes" id="UP000000329">
    <property type="component" value="Chromosome"/>
</dbReference>
<dbReference type="InterPro" id="IPR025438">
    <property type="entry name" value="DUF4180"/>
</dbReference>
<dbReference type="HOGENOM" id="CLU_151995_0_0_4"/>
<reference evidence="2 3" key="1">
    <citation type="submission" date="2010-04" db="EMBL/GenBank/DDBJ databases">
        <title>The genome of Herbaspirillum seropedicae SmR1, an endophytic, nitrogen-fixing, plant-growth promoting beta-Proteobacteria.</title>
        <authorList>
            <person name="Pedrosa F.O."/>
            <person name="Monteiro R.A."/>
            <person name="Wassem R."/>
            <person name="Cruz L.M."/>
            <person name="Ayub R.A."/>
            <person name="Colauto N.B."/>
            <person name="Fernandez M.A."/>
            <person name="Fungaro M.H.P."/>
            <person name="Grisard E.C."/>
            <person name="Hungria M."/>
            <person name="Madeira H.M.F."/>
            <person name="Nodari R.O."/>
            <person name="Osaku C.A."/>
            <person name="Petzl-Erler M.L."/>
            <person name="Terenzi H."/>
            <person name="Vieira L.G.E."/>
            <person name="Almeida M.I.M."/>
            <person name="Alves L.R."/>
            <person name="Arantes O.M.N."/>
            <person name="Balsanelli E."/>
            <person name="Barcellos F.G."/>
            <person name="Baura V.A."/>
            <person name="Binde D.R."/>
            <person name="Campo R.J."/>
            <person name="Chubatsu L.S."/>
            <person name="Chueire L.M.O."/>
            <person name="Ciferri R.R."/>
            <person name="Correa L.C."/>
            <person name="da Conceicao Silva J.L."/>
            <person name="Dabul A.N.G."/>
            <person name="Dambros B.P."/>
            <person name="Faoro H."/>
            <person name="Favetti A."/>
            <person name="Friedermann G."/>
            <person name="Furlaneto M.C."/>
            <person name="Gasques L.S."/>
            <person name="Gimenes C.C.T."/>
            <person name="Gioppo N.M.R."/>
            <person name="Glienke-Blanco C."/>
            <person name="Godoy L.P."/>
            <person name="Guerra M.P."/>
            <person name="Karp S."/>
            <person name="Kava-Cordeiro V."/>
            <person name="Margarido V.P."/>
            <person name="Mathioni S.M."/>
            <person name="Menck-Soares M.A."/>
            <person name="Murace N.K."/>
            <person name="Nicolas M.F."/>
            <person name="Oliveira C.E.C."/>
            <person name="Pagnan N.A.B."/>
            <person name="Pamphile J.A."/>
            <person name="Patussi E.V."/>
            <person name="Pereira L.F.P."/>
            <person name="Pereira-Ferrari L."/>
            <person name="Pinto F.G.S."/>
            <person name="Precoma C."/>
            <person name="Prioli A.J."/>
            <person name="Prioli S.M.A.P."/>
            <person name="Raittz R.T."/>
            <person name="Ramos H.J.O."/>
            <person name="Ribeiro E.M.S.F."/>
            <person name="Rigo L.U."/>
            <person name="Rocha C.L.M.S.C."/>
            <person name="Rocha S.N."/>
            <person name="Santos K."/>
            <person name="Satori D."/>
            <person name="Silva A.G."/>
            <person name="Simao R.C.G."/>
            <person name="Soares M.A.M."/>
            <person name="Souza E.M."/>
            <person name="Steffens M.B.R."/>
            <person name="Steindel M."/>
            <person name="Tadra-Sfeir M.Z."/>
            <person name="Takahashi E.K."/>
            <person name="Torres R.A."/>
            <person name="Valle J.S."/>
            <person name="Vernal J.I."/>
            <person name="Vilas-Boas L.A."/>
            <person name="Watanabe M.A.E."/>
            <person name="Weiss V.A."/>
            <person name="Yates M.A."/>
            <person name="Souza E.M."/>
        </authorList>
    </citation>
    <scope>NUCLEOTIDE SEQUENCE [LARGE SCALE GENOMIC DNA]</scope>
    <source>
        <strain evidence="2 3">SmR1</strain>
    </source>
</reference>
<dbReference type="KEGG" id="hse:Hsero_3594"/>
<evidence type="ECO:0000313" key="3">
    <source>
        <dbReference type="Proteomes" id="UP000000329"/>
    </source>
</evidence>
<dbReference type="OrthoDB" id="8595425at2"/>
<sequence>MRSVIISMGPVRILHCPAQEGRIASEGDTDSLLSAAWEHCVQLVAIDASCLDESFFHLSSGLAGRLVQRFVNYRMPLAILGQLGRHLDASRALTDYVRESNRGNTVWFLDHFADLESRLASNALAPPRPSW</sequence>